<organism evidence="5 6">
    <name type="scientific">Brevibacillus brevis</name>
    <name type="common">Bacillus brevis</name>
    <dbReference type="NCBI Taxonomy" id="1393"/>
    <lineage>
        <taxon>Bacteria</taxon>
        <taxon>Bacillati</taxon>
        <taxon>Bacillota</taxon>
        <taxon>Bacilli</taxon>
        <taxon>Bacillales</taxon>
        <taxon>Paenibacillaceae</taxon>
        <taxon>Brevibacillus</taxon>
    </lineage>
</organism>
<evidence type="ECO:0000313" key="6">
    <source>
        <dbReference type="Proteomes" id="UP001256827"/>
    </source>
</evidence>
<evidence type="ECO:0000256" key="3">
    <source>
        <dbReference type="ARBA" id="ARBA00048505"/>
    </source>
</evidence>
<evidence type="ECO:0000259" key="4">
    <source>
        <dbReference type="SMART" id="SM00849"/>
    </source>
</evidence>
<comment type="catalytic activity">
    <reaction evidence="1">
        <text>3',5'-cyclic CMP + H2O = CMP + H(+)</text>
        <dbReference type="Rhea" id="RHEA:72675"/>
        <dbReference type="ChEBI" id="CHEBI:15377"/>
        <dbReference type="ChEBI" id="CHEBI:15378"/>
        <dbReference type="ChEBI" id="CHEBI:58003"/>
        <dbReference type="ChEBI" id="CHEBI:60377"/>
    </reaction>
    <physiologicalReaction direction="left-to-right" evidence="1">
        <dbReference type="Rhea" id="RHEA:72676"/>
    </physiologicalReaction>
</comment>
<dbReference type="SMART" id="SM00849">
    <property type="entry name" value="Lactamase_B"/>
    <property type="match status" value="1"/>
</dbReference>
<gene>
    <name evidence="5" type="ORF">RGB73_06510</name>
</gene>
<accession>A0ABY9T787</accession>
<comment type="function">
    <text evidence="2">Counteracts the endogenous Pycsar antiviral defense system. Phosphodiesterase that enables metal-dependent hydrolysis of host cyclic nucleotide Pycsar defense signals such as cCMP and cUMP.</text>
</comment>
<sequence length="247" mass="26832">MKIAEGLEMLELPMVARGNEMIIHPVVVYGENSCVLVDTGMPNCYQAIVNSLDQAGIPAEGLHAVILTHQDIDHVGSLPHFLARARQPLDVYAHADDKRAIDGEVPLLKLPPEMSSAILQSLPPKERSEYEHAFSSKTGPNVNRVVTDGEVLPFGGGLRVIHTPGHTPGHISLYHEASRTLIAGDAMIVENGELKGPRPQVTPDMDEAIRSLKKLTVLPIEIVICYHGGVFKGDVKKRLEELAASVK</sequence>
<dbReference type="EMBL" id="CP134050">
    <property type="protein sequence ID" value="WNC15965.1"/>
    <property type="molecule type" value="Genomic_DNA"/>
</dbReference>
<dbReference type="InterPro" id="IPR036866">
    <property type="entry name" value="RibonucZ/Hydroxyglut_hydro"/>
</dbReference>
<name>A0ABY9T787_BREBE</name>
<proteinExistence type="predicted"/>
<keyword evidence="6" id="KW-1185">Reference proteome</keyword>
<dbReference type="InterPro" id="IPR050855">
    <property type="entry name" value="NDM-1-like"/>
</dbReference>
<dbReference type="Gene3D" id="3.60.15.10">
    <property type="entry name" value="Ribonuclease Z/Hydroxyacylglutathione hydrolase-like"/>
    <property type="match status" value="1"/>
</dbReference>
<dbReference type="Pfam" id="PF00753">
    <property type="entry name" value="Lactamase_B"/>
    <property type="match status" value="1"/>
</dbReference>
<dbReference type="RefSeq" id="WP_310770216.1">
    <property type="nucleotide sequence ID" value="NZ_CP134050.1"/>
</dbReference>
<evidence type="ECO:0000256" key="1">
    <source>
        <dbReference type="ARBA" id="ARBA00034221"/>
    </source>
</evidence>
<protein>
    <submittedName>
        <fullName evidence="5">MBL fold metallo-hydrolase</fullName>
    </submittedName>
</protein>
<dbReference type="CDD" id="cd07721">
    <property type="entry name" value="yflN-like_MBL-fold"/>
    <property type="match status" value="1"/>
</dbReference>
<dbReference type="Proteomes" id="UP001256827">
    <property type="component" value="Chromosome"/>
</dbReference>
<feature type="domain" description="Metallo-beta-lactamase" evidence="4">
    <location>
        <begin position="22"/>
        <end position="227"/>
    </location>
</feature>
<evidence type="ECO:0000313" key="5">
    <source>
        <dbReference type="EMBL" id="WNC15965.1"/>
    </source>
</evidence>
<comment type="catalytic activity">
    <reaction evidence="3">
        <text>3',5'-cyclic UMP + H2O = UMP + H(+)</text>
        <dbReference type="Rhea" id="RHEA:70575"/>
        <dbReference type="ChEBI" id="CHEBI:15377"/>
        <dbReference type="ChEBI" id="CHEBI:15378"/>
        <dbReference type="ChEBI" id="CHEBI:57865"/>
        <dbReference type="ChEBI" id="CHEBI:184387"/>
    </reaction>
    <physiologicalReaction direction="left-to-right" evidence="3">
        <dbReference type="Rhea" id="RHEA:70576"/>
    </physiologicalReaction>
</comment>
<reference evidence="5 6" key="1">
    <citation type="submission" date="2023-09" db="EMBL/GenBank/DDBJ databases">
        <title>Complete Genome and Methylome dissection of Bacillus brevis NEB573 original source of BbsI restriction endonuclease.</title>
        <authorList>
            <person name="Fomenkov A."/>
            <person name="Roberts R.D."/>
        </authorList>
    </citation>
    <scope>NUCLEOTIDE SEQUENCE [LARGE SCALE GENOMIC DNA]</scope>
    <source>
        <strain evidence="5 6">NEB573</strain>
    </source>
</reference>
<dbReference type="InterPro" id="IPR001279">
    <property type="entry name" value="Metallo-B-lactamas"/>
</dbReference>
<dbReference type="PANTHER" id="PTHR42951">
    <property type="entry name" value="METALLO-BETA-LACTAMASE DOMAIN-CONTAINING"/>
    <property type="match status" value="1"/>
</dbReference>
<evidence type="ECO:0000256" key="2">
    <source>
        <dbReference type="ARBA" id="ARBA00034301"/>
    </source>
</evidence>
<dbReference type="SUPFAM" id="SSF56281">
    <property type="entry name" value="Metallo-hydrolase/oxidoreductase"/>
    <property type="match status" value="1"/>
</dbReference>
<dbReference type="PANTHER" id="PTHR42951:SF15">
    <property type="entry name" value="METALLO-BETA-LACTAMASE SUPERFAMILY PROTEIN"/>
    <property type="match status" value="1"/>
</dbReference>